<reference evidence="2" key="2">
    <citation type="submission" date="2023-01" db="EMBL/GenBank/DDBJ databases">
        <authorList>
            <person name="Sun Q."/>
            <person name="Evtushenko L."/>
        </authorList>
    </citation>
    <scope>NUCLEOTIDE SEQUENCE</scope>
    <source>
        <strain evidence="2">VKM Ac-1069</strain>
    </source>
</reference>
<name>A0A9W6L4X5_9PSEU</name>
<feature type="region of interest" description="Disordered" evidence="1">
    <location>
        <begin position="47"/>
        <end position="93"/>
    </location>
</feature>
<accession>A0A9W6L4X5</accession>
<protein>
    <submittedName>
        <fullName evidence="2">Uncharacterized protein</fullName>
    </submittedName>
</protein>
<evidence type="ECO:0000313" key="3">
    <source>
        <dbReference type="Proteomes" id="UP001143463"/>
    </source>
</evidence>
<dbReference type="AlphaFoldDB" id="A0A9W6L4X5"/>
<evidence type="ECO:0000313" key="2">
    <source>
        <dbReference type="EMBL" id="GLL13313.1"/>
    </source>
</evidence>
<gene>
    <name evidence="2" type="ORF">GCM10017577_44560</name>
</gene>
<proteinExistence type="predicted"/>
<dbReference type="RefSeq" id="WP_037044418.1">
    <property type="nucleotide sequence ID" value="NZ_BAAAUZ010000017.1"/>
</dbReference>
<dbReference type="Proteomes" id="UP001143463">
    <property type="component" value="Unassembled WGS sequence"/>
</dbReference>
<comment type="caution">
    <text evidence="2">The sequence shown here is derived from an EMBL/GenBank/DDBJ whole genome shotgun (WGS) entry which is preliminary data.</text>
</comment>
<feature type="compositionally biased region" description="Basic and acidic residues" evidence="1">
    <location>
        <begin position="82"/>
        <end position="93"/>
    </location>
</feature>
<organism evidence="2 3">
    <name type="scientific">Pseudonocardia halophobica</name>
    <dbReference type="NCBI Taxonomy" id="29401"/>
    <lineage>
        <taxon>Bacteria</taxon>
        <taxon>Bacillati</taxon>
        <taxon>Actinomycetota</taxon>
        <taxon>Actinomycetes</taxon>
        <taxon>Pseudonocardiales</taxon>
        <taxon>Pseudonocardiaceae</taxon>
        <taxon>Pseudonocardia</taxon>
    </lineage>
</organism>
<dbReference type="EMBL" id="BSFQ01000020">
    <property type="protein sequence ID" value="GLL13313.1"/>
    <property type="molecule type" value="Genomic_DNA"/>
</dbReference>
<evidence type="ECO:0000256" key="1">
    <source>
        <dbReference type="SAM" id="MobiDB-lite"/>
    </source>
</evidence>
<keyword evidence="3" id="KW-1185">Reference proteome</keyword>
<reference evidence="2" key="1">
    <citation type="journal article" date="2014" name="Int. J. Syst. Evol. Microbiol.">
        <title>Complete genome sequence of Corynebacterium casei LMG S-19264T (=DSM 44701T), isolated from a smear-ripened cheese.</title>
        <authorList>
            <consortium name="US DOE Joint Genome Institute (JGI-PGF)"/>
            <person name="Walter F."/>
            <person name="Albersmeier A."/>
            <person name="Kalinowski J."/>
            <person name="Ruckert C."/>
        </authorList>
    </citation>
    <scope>NUCLEOTIDE SEQUENCE</scope>
    <source>
        <strain evidence="2">VKM Ac-1069</strain>
    </source>
</reference>
<sequence length="93" mass="10395">MQFHLCERCYAPIDVARERYTSLAHIDRVLPDGSIAWVHSALHADACGEPARERSAAEPPDTGEWDPSRRGHSPAAARHAARRTEPTEVRTPR</sequence>